<gene>
    <name evidence="2" type="primary">WBGene00282698</name>
</gene>
<name>A0A2A6BQN9_PRIPA</name>
<feature type="region of interest" description="Disordered" evidence="1">
    <location>
        <begin position="1"/>
        <end position="33"/>
    </location>
</feature>
<accession>A0A8R1UZ28</accession>
<evidence type="ECO:0000256" key="1">
    <source>
        <dbReference type="SAM" id="MobiDB-lite"/>
    </source>
</evidence>
<accession>A0A2A6BQN9</accession>
<dbReference type="Proteomes" id="UP000005239">
    <property type="component" value="Unassembled WGS sequence"/>
</dbReference>
<evidence type="ECO:0000313" key="3">
    <source>
        <dbReference type="Proteomes" id="UP000005239"/>
    </source>
</evidence>
<organism evidence="2 3">
    <name type="scientific">Pristionchus pacificus</name>
    <name type="common">Parasitic nematode worm</name>
    <dbReference type="NCBI Taxonomy" id="54126"/>
    <lineage>
        <taxon>Eukaryota</taxon>
        <taxon>Metazoa</taxon>
        <taxon>Ecdysozoa</taxon>
        <taxon>Nematoda</taxon>
        <taxon>Chromadorea</taxon>
        <taxon>Rhabditida</taxon>
        <taxon>Rhabditina</taxon>
        <taxon>Diplogasteromorpha</taxon>
        <taxon>Diplogasteroidea</taxon>
        <taxon>Neodiplogasteridae</taxon>
        <taxon>Pristionchus</taxon>
    </lineage>
</organism>
<protein>
    <submittedName>
        <fullName evidence="2">Uncharacterized protein</fullName>
    </submittedName>
</protein>
<dbReference type="AlphaFoldDB" id="A0A2A6BQN9"/>
<evidence type="ECO:0000313" key="2">
    <source>
        <dbReference type="EnsemblMetazoa" id="PPA44329.1"/>
    </source>
</evidence>
<reference evidence="2" key="2">
    <citation type="submission" date="2022-06" db="UniProtKB">
        <authorList>
            <consortium name="EnsemblMetazoa"/>
        </authorList>
    </citation>
    <scope>IDENTIFICATION</scope>
    <source>
        <strain evidence="2">PS312</strain>
    </source>
</reference>
<feature type="compositionally biased region" description="Basic residues" evidence="1">
    <location>
        <begin position="14"/>
        <end position="29"/>
    </location>
</feature>
<sequence length="109" mass="12114">MLEYESDVDSRGNKPIKRLLRKKQVRGSKSKLCSPARLTRAPANPVTVLVPKEQPGINNCASHTVIIHDKKPVIGQKCPKRGVATQISCARDYFRLGKAVMNLHVDIQV</sequence>
<proteinExistence type="predicted"/>
<keyword evidence="3" id="KW-1185">Reference proteome</keyword>
<dbReference type="EnsemblMetazoa" id="PPA44329.1">
    <property type="protein sequence ID" value="PPA44329.1"/>
    <property type="gene ID" value="WBGene00282698"/>
</dbReference>
<reference evidence="3" key="1">
    <citation type="journal article" date="2008" name="Nat. Genet.">
        <title>The Pristionchus pacificus genome provides a unique perspective on nematode lifestyle and parasitism.</title>
        <authorList>
            <person name="Dieterich C."/>
            <person name="Clifton S.W."/>
            <person name="Schuster L.N."/>
            <person name="Chinwalla A."/>
            <person name="Delehaunty K."/>
            <person name="Dinkelacker I."/>
            <person name="Fulton L."/>
            <person name="Fulton R."/>
            <person name="Godfrey J."/>
            <person name="Minx P."/>
            <person name="Mitreva M."/>
            <person name="Roeseler W."/>
            <person name="Tian H."/>
            <person name="Witte H."/>
            <person name="Yang S.P."/>
            <person name="Wilson R.K."/>
            <person name="Sommer R.J."/>
        </authorList>
    </citation>
    <scope>NUCLEOTIDE SEQUENCE [LARGE SCALE GENOMIC DNA]</scope>
    <source>
        <strain evidence="3">PS312</strain>
    </source>
</reference>